<dbReference type="PANTHER" id="PTHR43133">
    <property type="entry name" value="RNA POLYMERASE ECF-TYPE SIGMA FACTO"/>
    <property type="match status" value="1"/>
</dbReference>
<dbReference type="NCBIfam" id="TIGR02937">
    <property type="entry name" value="sigma70-ECF"/>
    <property type="match status" value="1"/>
</dbReference>
<dbReference type="InterPro" id="IPR013249">
    <property type="entry name" value="RNA_pol_sigma70_r4_t2"/>
</dbReference>
<dbReference type="CDD" id="cd06171">
    <property type="entry name" value="Sigma70_r4"/>
    <property type="match status" value="1"/>
</dbReference>
<evidence type="ECO:0000259" key="7">
    <source>
        <dbReference type="Pfam" id="PF08281"/>
    </source>
</evidence>
<feature type="domain" description="RNA polymerase sigma factor 70 region 4 type 2" evidence="7">
    <location>
        <begin position="122"/>
        <end position="173"/>
    </location>
</feature>
<dbReference type="RefSeq" id="WP_399508371.1">
    <property type="nucleotide sequence ID" value="NZ_FOQY01000050.1"/>
</dbReference>
<sequence>MGSGCDSGHETHPDHRLVIAVTGGTHEEFREYVVARGPTLLRAAYQLTGHPSDAEDLLQAALVKTYLAWDRIQERAAMDAYVRRAMVNINISWWRRRKLEEYPSEELPEPVLTGGYGYLPERVEQALDRLPTRMRAAVMLRYYEDMTEPEIAKALGISVGTVKSTVSRAMAKLRGDLTIPEQRQLEPQA</sequence>
<dbReference type="SUPFAM" id="SSF88659">
    <property type="entry name" value="Sigma3 and sigma4 domains of RNA polymerase sigma factors"/>
    <property type="match status" value="1"/>
</dbReference>
<organism evidence="8 9">
    <name type="scientific">Streptosporangium canum</name>
    <dbReference type="NCBI Taxonomy" id="324952"/>
    <lineage>
        <taxon>Bacteria</taxon>
        <taxon>Bacillati</taxon>
        <taxon>Actinomycetota</taxon>
        <taxon>Actinomycetes</taxon>
        <taxon>Streptosporangiales</taxon>
        <taxon>Streptosporangiaceae</taxon>
        <taxon>Streptosporangium</taxon>
    </lineage>
</organism>
<dbReference type="GO" id="GO:0016987">
    <property type="term" value="F:sigma factor activity"/>
    <property type="evidence" value="ECO:0007669"/>
    <property type="project" value="UniProtKB-KW"/>
</dbReference>
<dbReference type="EMBL" id="FOQY01000050">
    <property type="protein sequence ID" value="SFL05392.1"/>
    <property type="molecule type" value="Genomic_DNA"/>
</dbReference>
<dbReference type="InterPro" id="IPR014325">
    <property type="entry name" value="RNA_pol_sigma-E_actinobac"/>
</dbReference>
<accession>A0A1I4EI33</accession>
<dbReference type="InterPro" id="IPR013324">
    <property type="entry name" value="RNA_pol_sigma_r3/r4-like"/>
</dbReference>
<gene>
    <name evidence="8" type="ORF">SAMN05216275_15032</name>
</gene>
<evidence type="ECO:0000256" key="3">
    <source>
        <dbReference type="ARBA" id="ARBA00023082"/>
    </source>
</evidence>
<dbReference type="GeneID" id="96303398"/>
<evidence type="ECO:0000313" key="8">
    <source>
        <dbReference type="EMBL" id="SFL05392.1"/>
    </source>
</evidence>
<evidence type="ECO:0000256" key="2">
    <source>
        <dbReference type="ARBA" id="ARBA00023015"/>
    </source>
</evidence>
<name>A0A1I4EI33_9ACTN</name>
<dbReference type="SUPFAM" id="SSF88946">
    <property type="entry name" value="Sigma2 domain of RNA polymerase sigma factors"/>
    <property type="match status" value="1"/>
</dbReference>
<dbReference type="InterPro" id="IPR013325">
    <property type="entry name" value="RNA_pol_sigma_r2"/>
</dbReference>
<evidence type="ECO:0000259" key="6">
    <source>
        <dbReference type="Pfam" id="PF04542"/>
    </source>
</evidence>
<evidence type="ECO:0000313" key="9">
    <source>
        <dbReference type="Proteomes" id="UP000199111"/>
    </source>
</evidence>
<dbReference type="Pfam" id="PF08281">
    <property type="entry name" value="Sigma70_r4_2"/>
    <property type="match status" value="1"/>
</dbReference>
<dbReference type="InterPro" id="IPR007627">
    <property type="entry name" value="RNA_pol_sigma70_r2"/>
</dbReference>
<keyword evidence="5" id="KW-0804">Transcription</keyword>
<proteinExistence type="inferred from homology"/>
<dbReference type="AlphaFoldDB" id="A0A1I4EI33"/>
<dbReference type="NCBIfam" id="TIGR02983">
    <property type="entry name" value="SigE-fam_strep"/>
    <property type="match status" value="1"/>
</dbReference>
<dbReference type="InterPro" id="IPR036388">
    <property type="entry name" value="WH-like_DNA-bd_sf"/>
</dbReference>
<evidence type="ECO:0000256" key="4">
    <source>
        <dbReference type="ARBA" id="ARBA00023125"/>
    </source>
</evidence>
<dbReference type="Pfam" id="PF04542">
    <property type="entry name" value="Sigma70_r2"/>
    <property type="match status" value="1"/>
</dbReference>
<dbReference type="Gene3D" id="1.10.1740.10">
    <property type="match status" value="1"/>
</dbReference>
<keyword evidence="3" id="KW-0731">Sigma factor</keyword>
<keyword evidence="4" id="KW-0238">DNA-binding</keyword>
<dbReference type="Proteomes" id="UP000199111">
    <property type="component" value="Unassembled WGS sequence"/>
</dbReference>
<evidence type="ECO:0000256" key="5">
    <source>
        <dbReference type="ARBA" id="ARBA00023163"/>
    </source>
</evidence>
<feature type="domain" description="RNA polymerase sigma-70 region 2" evidence="6">
    <location>
        <begin position="37"/>
        <end position="98"/>
    </location>
</feature>
<dbReference type="PANTHER" id="PTHR43133:SF50">
    <property type="entry name" value="ECF RNA POLYMERASE SIGMA FACTOR SIGM"/>
    <property type="match status" value="1"/>
</dbReference>
<keyword evidence="2" id="KW-0805">Transcription regulation</keyword>
<reference evidence="9" key="1">
    <citation type="submission" date="2016-10" db="EMBL/GenBank/DDBJ databases">
        <authorList>
            <person name="Varghese N."/>
            <person name="Submissions S."/>
        </authorList>
    </citation>
    <scope>NUCLEOTIDE SEQUENCE [LARGE SCALE GENOMIC DNA]</scope>
    <source>
        <strain evidence="9">CGMCC 4.2126</strain>
    </source>
</reference>
<protein>
    <submittedName>
        <fullName evidence="8">RNA polymerase sigma-70 factor, sigma-E family</fullName>
    </submittedName>
</protein>
<comment type="similarity">
    <text evidence="1">Belongs to the sigma-70 factor family. ECF subfamily.</text>
</comment>
<evidence type="ECO:0000256" key="1">
    <source>
        <dbReference type="ARBA" id="ARBA00010641"/>
    </source>
</evidence>
<keyword evidence="9" id="KW-1185">Reference proteome</keyword>
<dbReference type="GO" id="GO:0003677">
    <property type="term" value="F:DNA binding"/>
    <property type="evidence" value="ECO:0007669"/>
    <property type="project" value="UniProtKB-KW"/>
</dbReference>
<dbReference type="Gene3D" id="1.10.10.10">
    <property type="entry name" value="Winged helix-like DNA-binding domain superfamily/Winged helix DNA-binding domain"/>
    <property type="match status" value="1"/>
</dbReference>
<dbReference type="InterPro" id="IPR039425">
    <property type="entry name" value="RNA_pol_sigma-70-like"/>
</dbReference>
<dbReference type="InterPro" id="IPR014284">
    <property type="entry name" value="RNA_pol_sigma-70_dom"/>
</dbReference>
<dbReference type="GO" id="GO:0006352">
    <property type="term" value="P:DNA-templated transcription initiation"/>
    <property type="evidence" value="ECO:0007669"/>
    <property type="project" value="InterPro"/>
</dbReference>